<evidence type="ECO:0000256" key="1">
    <source>
        <dbReference type="ARBA" id="ARBA00010568"/>
    </source>
</evidence>
<comment type="caution">
    <text evidence="2">The sequence shown here is derived from an EMBL/GenBank/DDBJ whole genome shotgun (WGS) entry which is preliminary data.</text>
</comment>
<dbReference type="EMBL" id="CAWUHD010000216">
    <property type="protein sequence ID" value="CAK7238207.1"/>
    <property type="molecule type" value="Genomic_DNA"/>
</dbReference>
<protein>
    <recommendedName>
        <fullName evidence="4">DUF1917 domain-containing protein</fullName>
    </recommendedName>
</protein>
<dbReference type="PANTHER" id="PTHR31977">
    <property type="entry name" value="UPF0696 PROTEIN C11ORF68"/>
    <property type="match status" value="1"/>
</dbReference>
<sequence>MNAPRTATSRDTVIARQAAARDVLGLASHLGVTCGKWMLFIRSEQVDGAWEAVARATSRGELGIAAKVSPKDAAADARGESIRDRLICIYTADFRDTADVGRVLRRLEGLGFVQRHSGRAIYYKCGEW</sequence>
<evidence type="ECO:0000313" key="2">
    <source>
        <dbReference type="EMBL" id="CAK7238207.1"/>
    </source>
</evidence>
<dbReference type="InterPro" id="IPR015034">
    <property type="entry name" value="Bles03"/>
</dbReference>
<accession>A0ABP0D1C2</accession>
<dbReference type="SUPFAM" id="SSF55418">
    <property type="entry name" value="eIF4e-like"/>
    <property type="match status" value="1"/>
</dbReference>
<name>A0ABP0D1C2_9PEZI</name>
<gene>
    <name evidence="2" type="ORF">SEUCBS140593_010433</name>
</gene>
<dbReference type="Pfam" id="PF08939">
    <property type="entry name" value="Bles03"/>
    <property type="match status" value="1"/>
</dbReference>
<reference evidence="2 3" key="1">
    <citation type="submission" date="2024-01" db="EMBL/GenBank/DDBJ databases">
        <authorList>
            <person name="Allen C."/>
            <person name="Tagirdzhanova G."/>
        </authorList>
    </citation>
    <scope>NUCLEOTIDE SEQUENCE [LARGE SCALE GENOMIC DNA]</scope>
</reference>
<evidence type="ECO:0008006" key="4">
    <source>
        <dbReference type="Google" id="ProtNLM"/>
    </source>
</evidence>
<evidence type="ECO:0000313" key="3">
    <source>
        <dbReference type="Proteomes" id="UP001642482"/>
    </source>
</evidence>
<proteinExistence type="inferred from homology"/>
<organism evidence="2 3">
    <name type="scientific">Sporothrix eucalyptigena</name>
    <dbReference type="NCBI Taxonomy" id="1812306"/>
    <lineage>
        <taxon>Eukaryota</taxon>
        <taxon>Fungi</taxon>
        <taxon>Dikarya</taxon>
        <taxon>Ascomycota</taxon>
        <taxon>Pezizomycotina</taxon>
        <taxon>Sordariomycetes</taxon>
        <taxon>Sordariomycetidae</taxon>
        <taxon>Ophiostomatales</taxon>
        <taxon>Ophiostomataceae</taxon>
        <taxon>Sporothrix</taxon>
    </lineage>
</organism>
<keyword evidence="3" id="KW-1185">Reference proteome</keyword>
<dbReference type="Proteomes" id="UP001642482">
    <property type="component" value="Unassembled WGS sequence"/>
</dbReference>
<dbReference type="PANTHER" id="PTHR31977:SF1">
    <property type="entry name" value="UPF0696 PROTEIN C11ORF68"/>
    <property type="match status" value="1"/>
</dbReference>
<dbReference type="InterPro" id="IPR023398">
    <property type="entry name" value="TIF_eIF4e-like"/>
</dbReference>
<dbReference type="Gene3D" id="3.30.760.10">
    <property type="entry name" value="RNA Cap, Translation Initiation Factor Eif4e"/>
    <property type="match status" value="1"/>
</dbReference>
<comment type="similarity">
    <text evidence="1">Belongs to the UPF0696 family.</text>
</comment>